<dbReference type="Proteomes" id="UP001385951">
    <property type="component" value="Unassembled WGS sequence"/>
</dbReference>
<keyword evidence="2" id="KW-1185">Reference proteome</keyword>
<name>A0AAW0G1X1_9APHY</name>
<proteinExistence type="predicted"/>
<dbReference type="AlphaFoldDB" id="A0AAW0G1X1"/>
<accession>A0AAW0G1X1</accession>
<dbReference type="EMBL" id="JASBNA010000021">
    <property type="protein sequence ID" value="KAK7685339.1"/>
    <property type="molecule type" value="Genomic_DNA"/>
</dbReference>
<sequence>MIIDIFDSNLFSHINSPKPQILSFTTLLPPHHLLLADESKPFPFPRVKKTLGFSSKRGRTPYITVPIWRDLEAFTKTESSHNTIAPRPNPGLVFEYTGPHHGSGPAEACADIRGIFDHIYKKRWSMVMFWHYIEFRGFRSVDIFPLYNPKRLTLHMHGRPKELVFSGCTLDDYQTLELLALRSRYFWFKHRACEAAIVLENGTSVSHVSNPSTYWSMHRGRCFRHKLEIRGFNWSSCLRVARVLALCRGITNLVIKLEPTMDWAEFHKCIGLLSLCLMSRTQSIPNLTIIHYREDCDAFRDFGGVVWAVKLRSRLTNPSETLCVQKEDVEELLPAYCYATLSN</sequence>
<protein>
    <submittedName>
        <fullName evidence="1">Uncharacterized protein</fullName>
    </submittedName>
</protein>
<gene>
    <name evidence="1" type="ORF">QCA50_011703</name>
</gene>
<evidence type="ECO:0000313" key="1">
    <source>
        <dbReference type="EMBL" id="KAK7685339.1"/>
    </source>
</evidence>
<comment type="caution">
    <text evidence="1">The sequence shown here is derived from an EMBL/GenBank/DDBJ whole genome shotgun (WGS) entry which is preliminary data.</text>
</comment>
<reference evidence="1 2" key="1">
    <citation type="submission" date="2022-09" db="EMBL/GenBank/DDBJ databases">
        <authorList>
            <person name="Palmer J.M."/>
        </authorList>
    </citation>
    <scope>NUCLEOTIDE SEQUENCE [LARGE SCALE GENOMIC DNA]</scope>
    <source>
        <strain evidence="1 2">DSM 7382</strain>
    </source>
</reference>
<evidence type="ECO:0000313" key="2">
    <source>
        <dbReference type="Proteomes" id="UP001385951"/>
    </source>
</evidence>
<organism evidence="1 2">
    <name type="scientific">Cerrena zonata</name>
    <dbReference type="NCBI Taxonomy" id="2478898"/>
    <lineage>
        <taxon>Eukaryota</taxon>
        <taxon>Fungi</taxon>
        <taxon>Dikarya</taxon>
        <taxon>Basidiomycota</taxon>
        <taxon>Agaricomycotina</taxon>
        <taxon>Agaricomycetes</taxon>
        <taxon>Polyporales</taxon>
        <taxon>Cerrenaceae</taxon>
        <taxon>Cerrena</taxon>
    </lineage>
</organism>